<accession>A0A2J8VKM2</accession>
<dbReference type="AlphaFoldDB" id="A0A2J8VKM2"/>
<comment type="caution">
    <text evidence="1">The sequence shown here is derived from an EMBL/GenBank/DDBJ whole genome shotgun (WGS) entry which is preliminary data.</text>
</comment>
<organism evidence="1">
    <name type="scientific">Pongo abelii</name>
    <name type="common">Sumatran orangutan</name>
    <name type="synonym">Pongo pygmaeus abelii</name>
    <dbReference type="NCBI Taxonomy" id="9601"/>
    <lineage>
        <taxon>Eukaryota</taxon>
        <taxon>Metazoa</taxon>
        <taxon>Chordata</taxon>
        <taxon>Craniata</taxon>
        <taxon>Vertebrata</taxon>
        <taxon>Euteleostomi</taxon>
        <taxon>Mammalia</taxon>
        <taxon>Eutheria</taxon>
        <taxon>Euarchontoglires</taxon>
        <taxon>Primates</taxon>
        <taxon>Haplorrhini</taxon>
        <taxon>Catarrhini</taxon>
        <taxon>Hominidae</taxon>
        <taxon>Pongo</taxon>
    </lineage>
</organism>
<evidence type="ECO:0000313" key="1">
    <source>
        <dbReference type="EMBL" id="PNJ58060.1"/>
    </source>
</evidence>
<proteinExistence type="predicted"/>
<sequence>MAAVGAEARGGYGILSCKMERMARFYKYLGTFAKSEVPVTASAIL</sequence>
<reference evidence="1" key="1">
    <citation type="submission" date="2017-12" db="EMBL/GenBank/DDBJ databases">
        <title>High-resolution comparative analysis of great ape genomes.</title>
        <authorList>
            <person name="Pollen A."/>
            <person name="Hastie A."/>
            <person name="Hormozdiari F."/>
            <person name="Dougherty M."/>
            <person name="Liu R."/>
            <person name="Chaisson M."/>
            <person name="Hoppe E."/>
            <person name="Hill C."/>
            <person name="Pang A."/>
            <person name="Hillier L."/>
            <person name="Baker C."/>
            <person name="Armstrong J."/>
            <person name="Shendure J."/>
            <person name="Paten B."/>
            <person name="Wilson R."/>
            <person name="Chao H."/>
            <person name="Schneider V."/>
            <person name="Ventura M."/>
            <person name="Kronenberg Z."/>
            <person name="Murali S."/>
            <person name="Gordon D."/>
            <person name="Cantsilieris S."/>
            <person name="Munson K."/>
            <person name="Nelson B."/>
            <person name="Raja A."/>
            <person name="Underwood J."/>
            <person name="Diekhans M."/>
            <person name="Fiddes I."/>
            <person name="Haussler D."/>
            <person name="Eichler E."/>
        </authorList>
    </citation>
    <scope>NUCLEOTIDE SEQUENCE [LARGE SCALE GENOMIC DNA]</scope>
    <source>
        <strain evidence="1">Susie</strain>
    </source>
</reference>
<gene>
    <name evidence="1" type="ORF">CR201_G0018336</name>
</gene>
<dbReference type="EMBL" id="NDHI03003418">
    <property type="protein sequence ID" value="PNJ58060.1"/>
    <property type="molecule type" value="Genomic_DNA"/>
</dbReference>
<name>A0A2J8VKM2_PONAB</name>
<protein>
    <submittedName>
        <fullName evidence="1">SUV39H2 isoform 1</fullName>
    </submittedName>
</protein>